<evidence type="ECO:0000313" key="2">
    <source>
        <dbReference type="EMBL" id="TKS90285.1"/>
    </source>
</evidence>
<dbReference type="EMBL" id="CM014098">
    <property type="protein sequence ID" value="TKS90285.1"/>
    <property type="molecule type" value="Genomic_DNA"/>
</dbReference>
<feature type="domain" description="UBC core" evidence="1">
    <location>
        <begin position="187"/>
        <end position="232"/>
    </location>
</feature>
<reference evidence="2 3" key="1">
    <citation type="submission" date="2019-01" db="EMBL/GenBank/DDBJ databases">
        <title>Genome Assembly of Collichthys lucidus.</title>
        <authorList>
            <person name="Cai M."/>
            <person name="Xiao S."/>
        </authorList>
    </citation>
    <scope>NUCLEOTIDE SEQUENCE [LARGE SCALE GENOMIC DNA]</scope>
    <source>
        <strain evidence="2">JT15FE1705JMU</strain>
        <tissue evidence="2">Muscle</tissue>
    </source>
</reference>
<dbReference type="Gene3D" id="3.10.110.10">
    <property type="entry name" value="Ubiquitin Conjugating Enzyme"/>
    <property type="match status" value="1"/>
</dbReference>
<dbReference type="InterPro" id="IPR000608">
    <property type="entry name" value="UBC"/>
</dbReference>
<name>A0A4U5VSP9_COLLU</name>
<dbReference type="Proteomes" id="UP000298787">
    <property type="component" value="Chromosome 21"/>
</dbReference>
<gene>
    <name evidence="2" type="ORF">D9C73_024416</name>
</gene>
<accession>A0A4U5VSP9</accession>
<evidence type="ECO:0000259" key="1">
    <source>
        <dbReference type="PROSITE" id="PS50127"/>
    </source>
</evidence>
<dbReference type="PROSITE" id="PS50127">
    <property type="entry name" value="UBC_2"/>
    <property type="match status" value="1"/>
</dbReference>
<organism evidence="2 3">
    <name type="scientific">Collichthys lucidus</name>
    <name type="common">Big head croaker</name>
    <name type="synonym">Sciaena lucida</name>
    <dbReference type="NCBI Taxonomy" id="240159"/>
    <lineage>
        <taxon>Eukaryota</taxon>
        <taxon>Metazoa</taxon>
        <taxon>Chordata</taxon>
        <taxon>Craniata</taxon>
        <taxon>Vertebrata</taxon>
        <taxon>Euteleostomi</taxon>
        <taxon>Actinopterygii</taxon>
        <taxon>Neopterygii</taxon>
        <taxon>Teleostei</taxon>
        <taxon>Neoteleostei</taxon>
        <taxon>Acanthomorphata</taxon>
        <taxon>Eupercaria</taxon>
        <taxon>Sciaenidae</taxon>
        <taxon>Collichthys</taxon>
    </lineage>
</organism>
<sequence>MSEYGTGDPNAVRTSGVSGEKCSVEIDEVQPLLAVKIGMKRKARAVARFRGLLSTNQSASFPPNYPALPHFKRRNNSVQSRVGAARQSEPFNEHWSRCAFTETWLNRPKKRIRSPNHFWTAIGRDGRASTRLLPNHAFCTVCKVDLDISHQGAAGNEHSSTHTNTPLPQCQCHTVIYKTVGQFGEMVLLSICSLLCDPNPDDPLVPDIAHIYKNDKDKYNRLAKECTHKYAM</sequence>
<keyword evidence="3" id="KW-1185">Reference proteome</keyword>
<dbReference type="InterPro" id="IPR016135">
    <property type="entry name" value="UBQ-conjugating_enzyme/RWD"/>
</dbReference>
<evidence type="ECO:0000313" key="3">
    <source>
        <dbReference type="Proteomes" id="UP000298787"/>
    </source>
</evidence>
<dbReference type="Pfam" id="PF00179">
    <property type="entry name" value="UQ_con"/>
    <property type="match status" value="1"/>
</dbReference>
<dbReference type="AlphaFoldDB" id="A0A4U5VSP9"/>
<proteinExistence type="predicted"/>
<dbReference type="SUPFAM" id="SSF54495">
    <property type="entry name" value="UBC-like"/>
    <property type="match status" value="1"/>
</dbReference>
<dbReference type="STRING" id="240159.A0A4U5VSP9"/>
<protein>
    <submittedName>
        <fullName evidence="2">Ubiquitin-conjugating enzyme E2 D4</fullName>
    </submittedName>
</protein>